<protein>
    <submittedName>
        <fullName evidence="1">Uncharacterized protein</fullName>
    </submittedName>
</protein>
<proteinExistence type="predicted"/>
<evidence type="ECO:0000313" key="1">
    <source>
        <dbReference type="EMBL" id="RZC67957.1"/>
    </source>
</evidence>
<gene>
    <name evidence="1" type="ORF">C5167_011648</name>
</gene>
<dbReference type="EMBL" id="CM010720">
    <property type="protein sequence ID" value="RZC67957.1"/>
    <property type="molecule type" value="Genomic_DNA"/>
</dbReference>
<dbReference type="Proteomes" id="UP000316621">
    <property type="component" value="Chromosome 6"/>
</dbReference>
<dbReference type="Gramene" id="RZC67957">
    <property type="protein sequence ID" value="RZC67957"/>
    <property type="gene ID" value="C5167_011648"/>
</dbReference>
<dbReference type="AlphaFoldDB" id="A0A4Y7K4W2"/>
<accession>A0A4Y7K4W2</accession>
<evidence type="ECO:0000313" key="2">
    <source>
        <dbReference type="Proteomes" id="UP000316621"/>
    </source>
</evidence>
<reference evidence="1 2" key="1">
    <citation type="journal article" date="2018" name="Science">
        <title>The opium poppy genome and morphinan production.</title>
        <authorList>
            <person name="Guo L."/>
            <person name="Winzer T."/>
            <person name="Yang X."/>
            <person name="Li Y."/>
            <person name="Ning Z."/>
            <person name="He Z."/>
            <person name="Teodor R."/>
            <person name="Lu Y."/>
            <person name="Bowser T.A."/>
            <person name="Graham I.A."/>
            <person name="Ye K."/>
        </authorList>
    </citation>
    <scope>NUCLEOTIDE SEQUENCE [LARGE SCALE GENOMIC DNA]</scope>
    <source>
        <strain evidence="2">cv. HN1</strain>
        <tissue evidence="1">Leaves</tissue>
    </source>
</reference>
<keyword evidence="2" id="KW-1185">Reference proteome</keyword>
<organism evidence="1 2">
    <name type="scientific">Papaver somniferum</name>
    <name type="common">Opium poppy</name>
    <dbReference type="NCBI Taxonomy" id="3469"/>
    <lineage>
        <taxon>Eukaryota</taxon>
        <taxon>Viridiplantae</taxon>
        <taxon>Streptophyta</taxon>
        <taxon>Embryophyta</taxon>
        <taxon>Tracheophyta</taxon>
        <taxon>Spermatophyta</taxon>
        <taxon>Magnoliopsida</taxon>
        <taxon>Ranunculales</taxon>
        <taxon>Papaveraceae</taxon>
        <taxon>Papaveroideae</taxon>
        <taxon>Papaver</taxon>
    </lineage>
</organism>
<sequence length="119" mass="13060">MFQGDFDDGSWILVSDEKAEVNRSGVDQGVRTGSFLPGFSLVVCLCRHSLATILKLSQRVCSINNNDYPIPPMMNHKEIHSNAAVSAQGLELVKVVMVSKVIDVAQIIGIKSHRCYTNV</sequence>
<name>A0A4Y7K4W2_PAPSO</name>